<evidence type="ECO:0000256" key="1">
    <source>
        <dbReference type="SAM" id="MobiDB-lite"/>
    </source>
</evidence>
<dbReference type="EMBL" id="ACPB03032927">
    <property type="status" value="NOT_ANNOTATED_CDS"/>
    <property type="molecule type" value="Genomic_DNA"/>
</dbReference>
<reference evidence="2" key="1">
    <citation type="submission" date="2015-05" db="UniProtKB">
        <authorList>
            <consortium name="EnsemblMetazoa"/>
        </authorList>
    </citation>
    <scope>IDENTIFICATION</scope>
</reference>
<evidence type="ECO:0000313" key="3">
    <source>
        <dbReference type="Proteomes" id="UP000015103"/>
    </source>
</evidence>
<accession>T1HEF5</accession>
<organism evidence="2 3">
    <name type="scientific">Rhodnius prolixus</name>
    <name type="common">Triatomid bug</name>
    <dbReference type="NCBI Taxonomy" id="13249"/>
    <lineage>
        <taxon>Eukaryota</taxon>
        <taxon>Metazoa</taxon>
        <taxon>Ecdysozoa</taxon>
        <taxon>Arthropoda</taxon>
        <taxon>Hexapoda</taxon>
        <taxon>Insecta</taxon>
        <taxon>Pterygota</taxon>
        <taxon>Neoptera</taxon>
        <taxon>Paraneoptera</taxon>
        <taxon>Hemiptera</taxon>
        <taxon>Heteroptera</taxon>
        <taxon>Panheteroptera</taxon>
        <taxon>Cimicomorpha</taxon>
        <taxon>Reduviidae</taxon>
        <taxon>Triatominae</taxon>
        <taxon>Rhodnius</taxon>
    </lineage>
</organism>
<name>T1HEF5_RHOPR</name>
<dbReference type="HOGENOM" id="CLU_043122_1_1_1"/>
<dbReference type="InParanoid" id="T1HEF5"/>
<proteinExistence type="predicted"/>
<feature type="compositionally biased region" description="Basic and acidic residues" evidence="1">
    <location>
        <begin position="18"/>
        <end position="34"/>
    </location>
</feature>
<dbReference type="InterPro" id="IPR011604">
    <property type="entry name" value="PDDEXK-like_dom_sf"/>
</dbReference>
<evidence type="ECO:0000313" key="2">
    <source>
        <dbReference type="EnsemblMetazoa" id="RPRC002427-PA"/>
    </source>
</evidence>
<dbReference type="VEuPathDB" id="VectorBase:RPRC002427"/>
<dbReference type="Proteomes" id="UP000015103">
    <property type="component" value="Unassembled WGS sequence"/>
</dbReference>
<dbReference type="Gene3D" id="3.90.320.10">
    <property type="match status" value="1"/>
</dbReference>
<protein>
    <recommendedName>
        <fullName evidence="4">PD-(D/E)XK endonuclease-like domain-containing protein</fullName>
    </recommendedName>
</protein>
<dbReference type="Pfam" id="PF10926">
    <property type="entry name" value="DUF2800"/>
    <property type="match status" value="1"/>
</dbReference>
<evidence type="ECO:0008006" key="4">
    <source>
        <dbReference type="Google" id="ProtNLM"/>
    </source>
</evidence>
<feature type="region of interest" description="Disordered" evidence="1">
    <location>
        <begin position="1"/>
        <end position="35"/>
    </location>
</feature>
<dbReference type="AlphaFoldDB" id="T1HEF5"/>
<keyword evidence="3" id="KW-1185">Reference proteome</keyword>
<dbReference type="EnsemblMetazoa" id="RPRC002427-RA">
    <property type="protein sequence ID" value="RPRC002427-PA"/>
    <property type="gene ID" value="RPRC002427"/>
</dbReference>
<sequence>MQSGNVFTPPAPPQPKTDSTRPKKAEQEKPRLEDQPLPVAVALAALYGNEGRYLDSDKITAAVDVTETLNGKDRNAQIDALTMALKGVPRATQLHGEDVFNLAVQILEHWDALPGITERREYAELLLDMPRDERAGVKPTVTKKETEATVGDTPEDIFKQARNLIMELTTAEQFEADETTSYAEEGTTAHHLAETILRNRLKPQLKASPVPQVSQEMVDKVGEYVEAVWTLAQQPGAILLVEQKCDFSHIVGIPNQFGTSDAVIILGDELQIHDLKYGYEKVDAFENPQLMLYALGALEQVSLIADIHRVRMFIHQPRINHLSEYECSVQNLEEFGQNVKAIAADVLQLADDAGKNGPDVIPASAYHPGEKTCRWCKRRGKCQVQAEYVAAALINDFSEIADPPPLEDALTTARQKLAESDGKWLGETLPLIDHIESWCKSVRSAAFNLLQNGHSVSGYKLVQGKQGNRIWGDEREAEALLKSFRLKGNQIYTHKLIGPKQAENLLKKDNPRRWAQVEAIITRPDGKPAMVPEADPKPALIINPVNDFDDVEAAESLI</sequence>
<dbReference type="InterPro" id="IPR021229">
    <property type="entry name" value="DUF2800"/>
</dbReference>